<feature type="signal peptide" evidence="2">
    <location>
        <begin position="1"/>
        <end position="23"/>
    </location>
</feature>
<name>A0ABQ2EM21_9GAMM</name>
<keyword evidence="1" id="KW-0175">Coiled coil</keyword>
<dbReference type="InterPro" id="IPR046634">
    <property type="entry name" value="DUF6746"/>
</dbReference>
<evidence type="ECO:0000313" key="3">
    <source>
        <dbReference type="EMBL" id="GGK12699.1"/>
    </source>
</evidence>
<feature type="coiled-coil region" evidence="1">
    <location>
        <begin position="73"/>
        <end position="107"/>
    </location>
</feature>
<dbReference type="RefSeq" id="WP_132986432.1">
    <property type="nucleotide sequence ID" value="NZ_BMME01000001.1"/>
</dbReference>
<proteinExistence type="predicted"/>
<reference evidence="4" key="1">
    <citation type="journal article" date="2019" name="Int. J. Syst. Evol. Microbiol.">
        <title>The Global Catalogue of Microorganisms (GCM) 10K type strain sequencing project: providing services to taxonomists for standard genome sequencing and annotation.</title>
        <authorList>
            <consortium name="The Broad Institute Genomics Platform"/>
            <consortium name="The Broad Institute Genome Sequencing Center for Infectious Disease"/>
            <person name="Wu L."/>
            <person name="Ma J."/>
        </authorList>
    </citation>
    <scope>NUCLEOTIDE SEQUENCE [LARGE SCALE GENOMIC DNA]</scope>
    <source>
        <strain evidence="4">CGMCC 1.8985</strain>
    </source>
</reference>
<sequence length="125" mass="13644">MKFPTALLAGALLVLSLPFIAQADERPDHYKGEASPTLDAAMTNLGEYNAQLAAILAKDELGPEDTAKIHELTYTLENALAKIKSEVEELEETLEDVHVASERYEVDVVKTQGSKYLDGAAKLTR</sequence>
<keyword evidence="4" id="KW-1185">Reference proteome</keyword>
<evidence type="ECO:0000256" key="2">
    <source>
        <dbReference type="SAM" id="SignalP"/>
    </source>
</evidence>
<dbReference type="Pfam" id="PF20531">
    <property type="entry name" value="DUF6746"/>
    <property type="match status" value="1"/>
</dbReference>
<evidence type="ECO:0000256" key="1">
    <source>
        <dbReference type="SAM" id="Coils"/>
    </source>
</evidence>
<protein>
    <submittedName>
        <fullName evidence="3">Uncharacterized protein</fullName>
    </submittedName>
</protein>
<accession>A0ABQ2EM21</accession>
<keyword evidence="2" id="KW-0732">Signal</keyword>
<feature type="chain" id="PRO_5046772220" evidence="2">
    <location>
        <begin position="24"/>
        <end position="125"/>
    </location>
</feature>
<comment type="caution">
    <text evidence="3">The sequence shown here is derived from an EMBL/GenBank/DDBJ whole genome shotgun (WGS) entry which is preliminary data.</text>
</comment>
<dbReference type="Proteomes" id="UP000599009">
    <property type="component" value="Unassembled WGS sequence"/>
</dbReference>
<organism evidence="3 4">
    <name type="scientific">Luteimonas terricola</name>
    <dbReference type="NCBI Taxonomy" id="645597"/>
    <lineage>
        <taxon>Bacteria</taxon>
        <taxon>Pseudomonadati</taxon>
        <taxon>Pseudomonadota</taxon>
        <taxon>Gammaproteobacteria</taxon>
        <taxon>Lysobacterales</taxon>
        <taxon>Lysobacteraceae</taxon>
        <taxon>Luteimonas</taxon>
    </lineage>
</organism>
<gene>
    <name evidence="3" type="ORF">GCM10011394_22460</name>
</gene>
<dbReference type="EMBL" id="BMME01000001">
    <property type="protein sequence ID" value="GGK12699.1"/>
    <property type="molecule type" value="Genomic_DNA"/>
</dbReference>
<evidence type="ECO:0000313" key="4">
    <source>
        <dbReference type="Proteomes" id="UP000599009"/>
    </source>
</evidence>